<reference evidence="2 3" key="1">
    <citation type="submission" date="2009-12" db="EMBL/GenBank/DDBJ databases">
        <title>Genome Sequence of Prevotella buccalis ATCC 35310.</title>
        <authorList>
            <person name="Durkin A.S."/>
            <person name="Madupu R."/>
            <person name="Torralba M."/>
            <person name="Methe B."/>
            <person name="Sutton G."/>
            <person name="Strausberg R.L."/>
            <person name="Nelson K.E."/>
        </authorList>
    </citation>
    <scope>NUCLEOTIDE SEQUENCE [LARGE SCALE GENOMIC DNA]</scope>
    <source>
        <strain evidence="2 3">ATCC 35310</strain>
    </source>
</reference>
<keyword evidence="1" id="KW-0812">Transmembrane</keyword>
<evidence type="ECO:0000313" key="2">
    <source>
        <dbReference type="EMBL" id="EFA92385.1"/>
    </source>
</evidence>
<keyword evidence="1" id="KW-0472">Membrane</keyword>
<evidence type="ECO:0000256" key="1">
    <source>
        <dbReference type="SAM" id="Phobius"/>
    </source>
</evidence>
<evidence type="ECO:0000313" key="3">
    <source>
        <dbReference type="Proteomes" id="UP000005283"/>
    </source>
</evidence>
<proteinExistence type="predicted"/>
<dbReference type="Proteomes" id="UP000005283">
    <property type="component" value="Unassembled WGS sequence"/>
</dbReference>
<gene>
    <name evidence="2" type="ORF">HMPREF0650_1985</name>
</gene>
<dbReference type="AlphaFoldDB" id="D1W4V7"/>
<keyword evidence="3" id="KW-1185">Reference proteome</keyword>
<keyword evidence="1" id="KW-1133">Transmembrane helix</keyword>
<feature type="transmembrane region" description="Helical" evidence="1">
    <location>
        <begin position="20"/>
        <end position="39"/>
    </location>
</feature>
<protein>
    <submittedName>
        <fullName evidence="2">Uncharacterized protein</fullName>
    </submittedName>
</protein>
<comment type="caution">
    <text evidence="2">The sequence shown here is derived from an EMBL/GenBank/DDBJ whole genome shotgun (WGS) entry which is preliminary data.</text>
</comment>
<accession>D1W4V7</accession>
<sequence>MLLDFHAYFLNSERDKCSAFAYRFSLFCTFGSSFLLSFIRTKVPTDQHNRLSPTLYTLLHIYKYNRGVGKAKKMQ</sequence>
<organism evidence="2 3">
    <name type="scientific">Hoylesella buccalis ATCC 35310</name>
    <dbReference type="NCBI Taxonomy" id="679190"/>
    <lineage>
        <taxon>Bacteria</taxon>
        <taxon>Pseudomonadati</taxon>
        <taxon>Bacteroidota</taxon>
        <taxon>Bacteroidia</taxon>
        <taxon>Bacteroidales</taxon>
        <taxon>Prevotellaceae</taxon>
        <taxon>Hoylesella</taxon>
    </lineage>
</organism>
<dbReference type="EMBL" id="ADEG01000042">
    <property type="protein sequence ID" value="EFA92385.1"/>
    <property type="molecule type" value="Genomic_DNA"/>
</dbReference>
<name>D1W4V7_9BACT</name>